<protein>
    <submittedName>
        <fullName evidence="2">Uncharacterized protein</fullName>
    </submittedName>
</protein>
<keyword evidence="3" id="KW-1185">Reference proteome</keyword>
<evidence type="ECO:0000313" key="3">
    <source>
        <dbReference type="Proteomes" id="UP001597079"/>
    </source>
</evidence>
<feature type="compositionally biased region" description="Basic and acidic residues" evidence="1">
    <location>
        <begin position="191"/>
        <end position="203"/>
    </location>
</feature>
<sequence length="216" mass="23901">MSRREPKAVSVGDVIGFRLPSDTPNEVIVRLNKLKLQLERNYSAKLAQIFLEGVKREIEGENTLRIPLPNTLTPEQTDWLSNSMTQRMLQQLVVQLAQDPISALHKMIEMGMGVSEAASTSETESVSNAVSEPTVITEVPVQQEIVDETQESVLQTHTKMATEVSEVAGDSDIASLLSEPDNTGTPALQETDEKQEKPVEPYRSDLQSKLFANLKN</sequence>
<gene>
    <name evidence="2" type="ORF">ACFSB2_09145</name>
</gene>
<dbReference type="RefSeq" id="WP_377942737.1">
    <property type="nucleotide sequence ID" value="NZ_JBHUCX010000023.1"/>
</dbReference>
<evidence type="ECO:0000313" key="2">
    <source>
        <dbReference type="EMBL" id="MFD1674863.1"/>
    </source>
</evidence>
<name>A0ABW4JFU2_9BACL</name>
<comment type="caution">
    <text evidence="2">The sequence shown here is derived from an EMBL/GenBank/DDBJ whole genome shotgun (WGS) entry which is preliminary data.</text>
</comment>
<evidence type="ECO:0000256" key="1">
    <source>
        <dbReference type="SAM" id="MobiDB-lite"/>
    </source>
</evidence>
<dbReference type="Proteomes" id="UP001597079">
    <property type="component" value="Unassembled WGS sequence"/>
</dbReference>
<organism evidence="2 3">
    <name type="scientific">Alicyclobacillus fodiniaquatilis</name>
    <dbReference type="NCBI Taxonomy" id="1661150"/>
    <lineage>
        <taxon>Bacteria</taxon>
        <taxon>Bacillati</taxon>
        <taxon>Bacillota</taxon>
        <taxon>Bacilli</taxon>
        <taxon>Bacillales</taxon>
        <taxon>Alicyclobacillaceae</taxon>
        <taxon>Alicyclobacillus</taxon>
    </lineage>
</organism>
<feature type="region of interest" description="Disordered" evidence="1">
    <location>
        <begin position="165"/>
        <end position="216"/>
    </location>
</feature>
<reference evidence="3" key="1">
    <citation type="journal article" date="2019" name="Int. J. Syst. Evol. Microbiol.">
        <title>The Global Catalogue of Microorganisms (GCM) 10K type strain sequencing project: providing services to taxonomists for standard genome sequencing and annotation.</title>
        <authorList>
            <consortium name="The Broad Institute Genomics Platform"/>
            <consortium name="The Broad Institute Genome Sequencing Center for Infectious Disease"/>
            <person name="Wu L."/>
            <person name="Ma J."/>
        </authorList>
    </citation>
    <scope>NUCLEOTIDE SEQUENCE [LARGE SCALE GENOMIC DNA]</scope>
    <source>
        <strain evidence="3">CGMCC 1.12286</strain>
    </source>
</reference>
<proteinExistence type="predicted"/>
<accession>A0ABW4JFU2</accession>
<dbReference type="EMBL" id="JBHUCX010000023">
    <property type="protein sequence ID" value="MFD1674863.1"/>
    <property type="molecule type" value="Genomic_DNA"/>
</dbReference>